<dbReference type="Pfam" id="PF01266">
    <property type="entry name" value="DAO"/>
    <property type="match status" value="1"/>
</dbReference>
<name>A0ABU8IQS6_9BURK</name>
<dbReference type="NCBIfam" id="NF008726">
    <property type="entry name" value="PRK11728.1"/>
    <property type="match status" value="1"/>
</dbReference>
<dbReference type="InterPro" id="IPR006076">
    <property type="entry name" value="FAD-dep_OxRdtase"/>
</dbReference>
<dbReference type="PANTHER" id="PTHR43104:SF2">
    <property type="entry name" value="L-2-HYDROXYGLUTARATE DEHYDROGENASE, MITOCHONDRIAL"/>
    <property type="match status" value="1"/>
</dbReference>
<dbReference type="Gene3D" id="3.30.9.10">
    <property type="entry name" value="D-Amino Acid Oxidase, subunit A, domain 2"/>
    <property type="match status" value="1"/>
</dbReference>
<keyword evidence="4 7" id="KW-0560">Oxidoreductase</keyword>
<evidence type="ECO:0000256" key="5">
    <source>
        <dbReference type="ARBA" id="ARBA00037941"/>
    </source>
</evidence>
<evidence type="ECO:0000256" key="1">
    <source>
        <dbReference type="ARBA" id="ARBA00001974"/>
    </source>
</evidence>
<comment type="caution">
    <text evidence="7">The sequence shown here is derived from an EMBL/GenBank/DDBJ whole genome shotgun (WGS) entry which is preliminary data.</text>
</comment>
<dbReference type="PANTHER" id="PTHR43104">
    <property type="entry name" value="L-2-HYDROXYGLUTARATE DEHYDROGENASE, MITOCHONDRIAL"/>
    <property type="match status" value="1"/>
</dbReference>
<evidence type="ECO:0000259" key="6">
    <source>
        <dbReference type="Pfam" id="PF01266"/>
    </source>
</evidence>
<proteinExistence type="inferred from homology"/>
<comment type="similarity">
    <text evidence="5">Belongs to the L2HGDH family.</text>
</comment>
<evidence type="ECO:0000256" key="4">
    <source>
        <dbReference type="ARBA" id="ARBA00023002"/>
    </source>
</evidence>
<dbReference type="EMBL" id="JACFYJ010000015">
    <property type="protein sequence ID" value="MEI5997861.1"/>
    <property type="molecule type" value="Genomic_DNA"/>
</dbReference>
<dbReference type="SUPFAM" id="SSF51905">
    <property type="entry name" value="FAD/NAD(P)-binding domain"/>
    <property type="match status" value="1"/>
</dbReference>
<keyword evidence="8" id="KW-1185">Reference proteome</keyword>
<dbReference type="InterPro" id="IPR036188">
    <property type="entry name" value="FAD/NAD-bd_sf"/>
</dbReference>
<organism evidence="7 8">
    <name type="scientific">Paraburkholderia bengalensis</name>
    <dbReference type="NCBI Taxonomy" id="2747562"/>
    <lineage>
        <taxon>Bacteria</taxon>
        <taxon>Pseudomonadati</taxon>
        <taxon>Pseudomonadota</taxon>
        <taxon>Betaproteobacteria</taxon>
        <taxon>Burkholderiales</taxon>
        <taxon>Burkholderiaceae</taxon>
        <taxon>Paraburkholderia</taxon>
    </lineage>
</organism>
<dbReference type="GO" id="GO:0016491">
    <property type="term" value="F:oxidoreductase activity"/>
    <property type="evidence" value="ECO:0007669"/>
    <property type="project" value="UniProtKB-KW"/>
</dbReference>
<keyword evidence="2" id="KW-0285">Flavoprotein</keyword>
<gene>
    <name evidence="7" type="primary">lhgO</name>
    <name evidence="7" type="ORF">H3V53_11800</name>
</gene>
<evidence type="ECO:0000313" key="8">
    <source>
        <dbReference type="Proteomes" id="UP001386437"/>
    </source>
</evidence>
<keyword evidence="3" id="KW-0274">FAD</keyword>
<dbReference type="Gene3D" id="3.50.50.60">
    <property type="entry name" value="FAD/NAD(P)-binding domain"/>
    <property type="match status" value="1"/>
</dbReference>
<evidence type="ECO:0000256" key="3">
    <source>
        <dbReference type="ARBA" id="ARBA00022827"/>
    </source>
</evidence>
<sequence>MIYDYCIVGGGIVGLATAMKLLEADPDASLVLLEKEQRLGLHQTGHNSGVIHAGIYYTPGSLKAELCRRGLRETKAFCDEHGIRYENCGKLIVATNKLEMSRLDALAARAGENGIRVEYLDSEALQEREPNVAGTAALFVKETAIVSYLDVCAAMAKVIVSRGAQVIFGSKVVGIAEKSDCVTVDTEDAQWHARKLVACAGLQSDRIARLAGLPVEHQIIPFRGEYYRLPERKRDIVKHLIYPVPDPALPFLGVHLTRMIDGSVTVGPNAVLGFSREGYDKFAFNAADVAEFARFPGFWRTMRANLVHGLREASNSIFRKGYLEECRKYCPGLEEADLMPMEAGIRAQAVAIDGSMIHDFLFIETPRMLHVCNAPSPAATSSIPIGEMIAKKVHAGLPRSKSMPAVDSEAETR</sequence>
<reference evidence="7 8" key="1">
    <citation type="journal article" date="2022" name="Arch. Microbiol.">
        <title>Paraburkholderia bengalensis sp. nov. isolated from roots of Oryza sativa, IR64.</title>
        <authorList>
            <person name="Nag P."/>
            <person name="Mondal N."/>
            <person name="Sarkar J."/>
            <person name="Das S."/>
        </authorList>
    </citation>
    <scope>NUCLEOTIDE SEQUENCE [LARGE SCALE GENOMIC DNA]</scope>
    <source>
        <strain evidence="7 8">IR64_4_BI</strain>
    </source>
</reference>
<evidence type="ECO:0000256" key="2">
    <source>
        <dbReference type="ARBA" id="ARBA00022630"/>
    </source>
</evidence>
<dbReference type="RefSeq" id="WP_336598071.1">
    <property type="nucleotide sequence ID" value="NZ_JACFYJ010000015.1"/>
</dbReference>
<accession>A0ABU8IQS6</accession>
<feature type="domain" description="FAD dependent oxidoreductase" evidence="6">
    <location>
        <begin position="4"/>
        <end position="391"/>
    </location>
</feature>
<protein>
    <submittedName>
        <fullName evidence="7">L-2-hydroxyglutarate oxidase</fullName>
        <ecNumber evidence="7">1.1.3.-</ecNumber>
    </submittedName>
</protein>
<evidence type="ECO:0000313" key="7">
    <source>
        <dbReference type="EMBL" id="MEI5997861.1"/>
    </source>
</evidence>
<dbReference type="Proteomes" id="UP001386437">
    <property type="component" value="Unassembled WGS sequence"/>
</dbReference>
<dbReference type="EC" id="1.1.3.-" evidence="7"/>
<comment type="cofactor">
    <cofactor evidence="1">
        <name>FAD</name>
        <dbReference type="ChEBI" id="CHEBI:57692"/>
    </cofactor>
</comment>